<organism evidence="3">
    <name type="scientific">Halalkalibacterium halodurans</name>
    <name type="common">Bacillus halodurans</name>
    <dbReference type="NCBI Taxonomy" id="86665"/>
    <lineage>
        <taxon>Bacteria</taxon>
        <taxon>Bacillati</taxon>
        <taxon>Bacillota</taxon>
        <taxon>Bacilli</taxon>
        <taxon>Bacillales</taxon>
        <taxon>Bacillaceae</taxon>
        <taxon>Halalkalibacterium (ex Joshi et al. 2022)</taxon>
    </lineage>
</organism>
<dbReference type="RefSeq" id="WP_053430247.1">
    <property type="nucleotide sequence ID" value="NZ_CP040441.1"/>
</dbReference>
<dbReference type="Pfam" id="PF00535">
    <property type="entry name" value="Glycos_transf_2"/>
    <property type="match status" value="1"/>
</dbReference>
<feature type="domain" description="Glycosyltransferase 2-like" evidence="2">
    <location>
        <begin position="229"/>
        <end position="352"/>
    </location>
</feature>
<dbReference type="Gene3D" id="3.90.550.10">
    <property type="entry name" value="Spore Coat Polysaccharide Biosynthesis Protein SpsA, Chain A"/>
    <property type="match status" value="1"/>
</dbReference>
<name>A0A0M0KFW7_ALKHA</name>
<dbReference type="Pfam" id="PF13692">
    <property type="entry name" value="Glyco_trans_1_4"/>
    <property type="match status" value="1"/>
</dbReference>
<evidence type="ECO:0000259" key="2">
    <source>
        <dbReference type="Pfam" id="PF00535"/>
    </source>
</evidence>
<keyword evidence="3" id="KW-0808">Transferase</keyword>
<proteinExistence type="inferred from homology"/>
<dbReference type="PATRIC" id="fig|136160.3.peg.553"/>
<comment type="caution">
    <text evidence="3">The sequence shown here is derived from an EMBL/GenBank/DDBJ whole genome shotgun (WGS) entry which is preliminary data.</text>
</comment>
<sequence length="848" mass="97806">MLRLVKKSVIGLVDWFLYKALKTSQKQFLSSLLTEKQKQAIKRVIKPGKKQTQLRKIERLKYRLYNLGFTNRALEDLQLICRESGEPYLKRLAAWELALWHANQYTTEDAKACLRYLDIATTGVKDRDDLRAVAIVKAECYDLLGEREQGKELVQQMIETQPHPDLYLAAANLETTVAQRMKWINKVFAHYGTEPLELTEQADEKSPYDALGVNGIDESSENDEQPKVTVIIPAFNAESVIQTSIESMQKQTWTNLEIFVVDDCSTDETASIVHQYAEQDHRVHYLKTETNSGAYVARNIALQHATGDFVTINDADDWSHSRKIEIQVRHLLKHPNIIGNFSQQARATNDLKFYRRGKPGLYIFANMSSFMFRRKPAMDKLGYWDCVRFAGDSEFVKRIKLAFGEKAVVELPTAPLSFQRQSGESLTSHSAFGFPGYFMGARREYAEAHDHFHRTSQEGLRYSFPQKERPFPVPEPMLPNRQPKSAGRRHFDVILASEFRLLGGTNMSNVEEIKAQREMGLRTGLIQLSRYDLNSVEAINPNVRELIDGDQVQMIVYGEQVSCDVLIVRHPPILQEWQRYVPNVEAKSVHVIVNQPPQRDYGDNGSVLYELPRCIDHLQAYFGKKGIWYPIGPNVREALYEHHHKDLQAIPFSDQDWVNIINVKEWKRVTRREKDGKIKIGRHSRDQYVKWPKDRATMLQIYPDKEPFEVHILGGAKSPTKVLGSLPANWHVREFGEVHPREFLAELDVFVYFTHPDWVEAFGRVVFEAMAAGVPVIVPHEYEKLFGEAAIYAEINEVQEKVMELMADDEYYQNQVEKALIYVENQFGYSQHAARLETFLHEDERAEV</sequence>
<dbReference type="Gene3D" id="3.40.50.2000">
    <property type="entry name" value="Glycogen Phosphorylase B"/>
    <property type="match status" value="1"/>
</dbReference>
<comment type="similarity">
    <text evidence="1">Belongs to the glycosyltransferase 2 family.</text>
</comment>
<dbReference type="GeneID" id="87599187"/>
<dbReference type="EMBL" id="LILD01000001">
    <property type="protein sequence ID" value="KOO37709.1"/>
    <property type="molecule type" value="Genomic_DNA"/>
</dbReference>
<accession>A0A0M0KFW7</accession>
<protein>
    <submittedName>
        <fullName evidence="3">Glycosyl transferase family A</fullName>
    </submittedName>
</protein>
<dbReference type="AlphaFoldDB" id="A0A0M0KFW7"/>
<dbReference type="PANTHER" id="PTHR22916:SF3">
    <property type="entry name" value="UDP-GLCNAC:BETAGAL BETA-1,3-N-ACETYLGLUCOSAMINYLTRANSFERASE-LIKE PROTEIN 1"/>
    <property type="match status" value="1"/>
</dbReference>
<evidence type="ECO:0000256" key="1">
    <source>
        <dbReference type="ARBA" id="ARBA00006739"/>
    </source>
</evidence>
<dbReference type="InterPro" id="IPR001173">
    <property type="entry name" value="Glyco_trans_2-like"/>
</dbReference>
<evidence type="ECO:0000313" key="3">
    <source>
        <dbReference type="EMBL" id="KOO37709.1"/>
    </source>
</evidence>
<dbReference type="SUPFAM" id="SSF53448">
    <property type="entry name" value="Nucleotide-diphospho-sugar transferases"/>
    <property type="match status" value="1"/>
</dbReference>
<gene>
    <name evidence="3" type="ORF">AMD02_01750</name>
</gene>
<dbReference type="CDD" id="cd00761">
    <property type="entry name" value="Glyco_tranf_GTA_type"/>
    <property type="match status" value="1"/>
</dbReference>
<dbReference type="SUPFAM" id="SSF53756">
    <property type="entry name" value="UDP-Glycosyltransferase/glycogen phosphorylase"/>
    <property type="match status" value="1"/>
</dbReference>
<dbReference type="PANTHER" id="PTHR22916">
    <property type="entry name" value="GLYCOSYLTRANSFERASE"/>
    <property type="match status" value="1"/>
</dbReference>
<dbReference type="GO" id="GO:0016758">
    <property type="term" value="F:hexosyltransferase activity"/>
    <property type="evidence" value="ECO:0007669"/>
    <property type="project" value="UniProtKB-ARBA"/>
</dbReference>
<dbReference type="InterPro" id="IPR029044">
    <property type="entry name" value="Nucleotide-diphossugar_trans"/>
</dbReference>
<reference evidence="3" key="1">
    <citation type="submission" date="2015-08" db="EMBL/GenBank/DDBJ databases">
        <title>Complete DNA Sequence of Pseudomonas syringae pv. actinidiae, the Causal Agent of Kiwifruit Canker Disease.</title>
        <authorList>
            <person name="Rikkerink E.H.A."/>
            <person name="Fineran P.C."/>
        </authorList>
    </citation>
    <scope>NUCLEOTIDE SEQUENCE</scope>
    <source>
        <strain evidence="3">DSM 13666</strain>
    </source>
</reference>